<evidence type="ECO:0000259" key="4">
    <source>
        <dbReference type="Pfam" id="PF08241"/>
    </source>
</evidence>
<dbReference type="Proteomes" id="UP000295611">
    <property type="component" value="Unassembled WGS sequence"/>
</dbReference>
<dbReference type="SUPFAM" id="SSF53335">
    <property type="entry name" value="S-adenosyl-L-methionine-dependent methyltransferases"/>
    <property type="match status" value="1"/>
</dbReference>
<dbReference type="EMBL" id="SNZP01000013">
    <property type="protein sequence ID" value="TDR73535.1"/>
    <property type="molecule type" value="Genomic_DNA"/>
</dbReference>
<sequence length="260" mass="28747">MTQTLKAGDFTGLATDYSQHRPDYAPSVLDALLGMLPKPVDRIDFVDVGAGTGIWTRMVSARGVNSSTAVEPNDDMRANGERDSAGAPIAWYAGSAETTGLATGCCDWLTMASSFHWADFDAATREFHRMLRPGGRFTALWNPRLIEVNPLLVEIEAHLATLRSDIKRVSSGRSGITETLTEQLWASPYFEDVVYLEGRHVIAMTPQRYLGAWRSVNDLRVQLGAEKFDAFLSFVEQRIAGLDVIEATYLTRAWSAKRKG</sequence>
<dbReference type="InterPro" id="IPR029063">
    <property type="entry name" value="SAM-dependent_MTases_sf"/>
</dbReference>
<name>A0A4V3DUK2_9NEIS</name>
<keyword evidence="3 5" id="KW-0808">Transferase</keyword>
<evidence type="ECO:0000256" key="2">
    <source>
        <dbReference type="ARBA" id="ARBA00022603"/>
    </source>
</evidence>
<dbReference type="GO" id="GO:0008757">
    <property type="term" value="F:S-adenosylmethionine-dependent methyltransferase activity"/>
    <property type="evidence" value="ECO:0007669"/>
    <property type="project" value="InterPro"/>
</dbReference>
<dbReference type="InterPro" id="IPR013216">
    <property type="entry name" value="Methyltransf_11"/>
</dbReference>
<protein>
    <submittedName>
        <fullName evidence="5">Methyltransferase family protein</fullName>
    </submittedName>
</protein>
<organism evidence="5 6">
    <name type="scientific">Paludibacterium purpuratum</name>
    <dbReference type="NCBI Taxonomy" id="1144873"/>
    <lineage>
        <taxon>Bacteria</taxon>
        <taxon>Pseudomonadati</taxon>
        <taxon>Pseudomonadota</taxon>
        <taxon>Betaproteobacteria</taxon>
        <taxon>Neisseriales</taxon>
        <taxon>Chromobacteriaceae</taxon>
        <taxon>Paludibacterium</taxon>
    </lineage>
</organism>
<proteinExistence type="inferred from homology"/>
<comment type="similarity">
    <text evidence="1">Belongs to the methyltransferase superfamily.</text>
</comment>
<keyword evidence="6" id="KW-1185">Reference proteome</keyword>
<dbReference type="PANTHER" id="PTHR44942">
    <property type="entry name" value="METHYLTRANSF_11 DOMAIN-CONTAINING PROTEIN"/>
    <property type="match status" value="1"/>
</dbReference>
<evidence type="ECO:0000313" key="5">
    <source>
        <dbReference type="EMBL" id="TDR73535.1"/>
    </source>
</evidence>
<dbReference type="AlphaFoldDB" id="A0A4V3DUK2"/>
<dbReference type="PANTHER" id="PTHR44942:SF4">
    <property type="entry name" value="METHYLTRANSFERASE TYPE 11 DOMAIN-CONTAINING PROTEIN"/>
    <property type="match status" value="1"/>
</dbReference>
<dbReference type="GO" id="GO:0032259">
    <property type="term" value="P:methylation"/>
    <property type="evidence" value="ECO:0007669"/>
    <property type="project" value="UniProtKB-KW"/>
</dbReference>
<gene>
    <name evidence="5" type="ORF">DFP86_11342</name>
</gene>
<dbReference type="Gene3D" id="3.40.50.150">
    <property type="entry name" value="Vaccinia Virus protein VP39"/>
    <property type="match status" value="1"/>
</dbReference>
<evidence type="ECO:0000313" key="6">
    <source>
        <dbReference type="Proteomes" id="UP000295611"/>
    </source>
</evidence>
<reference evidence="5 6" key="1">
    <citation type="submission" date="2019-03" db="EMBL/GenBank/DDBJ databases">
        <title>Genomic Encyclopedia of Type Strains, Phase III (KMG-III): the genomes of soil and plant-associated and newly described type strains.</title>
        <authorList>
            <person name="Whitman W."/>
        </authorList>
    </citation>
    <scope>NUCLEOTIDE SEQUENCE [LARGE SCALE GENOMIC DNA]</scope>
    <source>
        <strain evidence="5 6">CECT 8976</strain>
    </source>
</reference>
<comment type="caution">
    <text evidence="5">The sequence shown here is derived from an EMBL/GenBank/DDBJ whole genome shotgun (WGS) entry which is preliminary data.</text>
</comment>
<dbReference type="InterPro" id="IPR051052">
    <property type="entry name" value="Diverse_substrate_MTase"/>
</dbReference>
<feature type="domain" description="Methyltransferase type 11" evidence="4">
    <location>
        <begin position="46"/>
        <end position="137"/>
    </location>
</feature>
<evidence type="ECO:0000256" key="3">
    <source>
        <dbReference type="ARBA" id="ARBA00022679"/>
    </source>
</evidence>
<accession>A0A4V3DUK2</accession>
<keyword evidence="2 5" id="KW-0489">Methyltransferase</keyword>
<dbReference type="RefSeq" id="WP_133682742.1">
    <property type="nucleotide sequence ID" value="NZ_SNZP01000013.1"/>
</dbReference>
<dbReference type="Pfam" id="PF08241">
    <property type="entry name" value="Methyltransf_11"/>
    <property type="match status" value="1"/>
</dbReference>
<dbReference type="CDD" id="cd02440">
    <property type="entry name" value="AdoMet_MTases"/>
    <property type="match status" value="1"/>
</dbReference>
<evidence type="ECO:0000256" key="1">
    <source>
        <dbReference type="ARBA" id="ARBA00008361"/>
    </source>
</evidence>
<dbReference type="OrthoDB" id="9797252at2"/>